<dbReference type="InterPro" id="IPR005576">
    <property type="entry name" value="Rpb7-like_N"/>
</dbReference>
<comment type="similarity">
    <text evidence="2">Belongs to the eukaryotic RPB7/RPC8 RNA polymerase subunit family.</text>
</comment>
<dbReference type="CDD" id="cd04330">
    <property type="entry name" value="RNAP_III_Rpc25_N"/>
    <property type="match status" value="1"/>
</dbReference>
<dbReference type="NCBIfam" id="TIGR00448">
    <property type="entry name" value="rpoE"/>
    <property type="match status" value="1"/>
</dbReference>
<evidence type="ECO:0000256" key="6">
    <source>
        <dbReference type="RuleBase" id="RU369086"/>
    </source>
</evidence>
<evidence type="ECO:0000256" key="4">
    <source>
        <dbReference type="ARBA" id="ARBA00023163"/>
    </source>
</evidence>
<dbReference type="GO" id="GO:0003677">
    <property type="term" value="F:DNA binding"/>
    <property type="evidence" value="ECO:0007669"/>
    <property type="project" value="InterPro"/>
</dbReference>
<dbReference type="GO" id="GO:0005666">
    <property type="term" value="C:RNA polymerase III complex"/>
    <property type="evidence" value="ECO:0007669"/>
    <property type="project" value="UniProtKB-ARBA"/>
</dbReference>
<feature type="compositionally biased region" description="Basic and acidic residues" evidence="7">
    <location>
        <begin position="186"/>
        <end position="197"/>
    </location>
</feature>
<comment type="subcellular location">
    <subcellularLocation>
        <location evidence="1 6">Nucleus</location>
    </subcellularLocation>
</comment>
<sequence>MFVLSKISELVRVPPDDFARDTSLALQHQLNKQYAGKVIPHVGLCVAVYDLLDAADGQLMPGDGAAYVAVTFRALVLRPAVGEVLTGWITHCDAQGIRVALLGLFDDVFIPARMLFEGCRFSPDDGAWVWPMDEDTLLYFDVNETVRFRVEQELFVEVKPRSPAEREEDERRQQERQQKLLEGGSEVEKDAQPEKETPPAYAILGSCQTDGMGLVSWWE</sequence>
<dbReference type="Pfam" id="PF03876">
    <property type="entry name" value="SHS2_Rpb7-N"/>
    <property type="match status" value="1"/>
</dbReference>
<dbReference type="AlphaFoldDB" id="A0AAV5RZS0"/>
<evidence type="ECO:0000256" key="3">
    <source>
        <dbReference type="ARBA" id="ARBA00022478"/>
    </source>
</evidence>
<evidence type="ECO:0000259" key="8">
    <source>
        <dbReference type="Pfam" id="PF03876"/>
    </source>
</evidence>
<dbReference type="InterPro" id="IPR012340">
    <property type="entry name" value="NA-bd_OB-fold"/>
</dbReference>
<evidence type="ECO:0000256" key="1">
    <source>
        <dbReference type="ARBA" id="ARBA00004123"/>
    </source>
</evidence>
<dbReference type="PANTHER" id="PTHR12709">
    <property type="entry name" value="DNA-DIRECTED RNA POLYMERASE II, III"/>
    <property type="match status" value="1"/>
</dbReference>
<keyword evidence="4 6" id="KW-0804">Transcription</keyword>
<proteinExistence type="inferred from homology"/>
<feature type="compositionally biased region" description="Basic and acidic residues" evidence="7">
    <location>
        <begin position="160"/>
        <end position="179"/>
    </location>
</feature>
<name>A0AAV5RZS0_MAUHU</name>
<dbReference type="InterPro" id="IPR036898">
    <property type="entry name" value="RNA_pol_Rpb7-like_N_sf"/>
</dbReference>
<accession>A0AAV5RZS0</accession>
<keyword evidence="11" id="KW-1185">Reference proteome</keyword>
<reference evidence="10 11" key="1">
    <citation type="journal article" date="2023" name="Elife">
        <title>Identification of key yeast species and microbe-microbe interactions impacting larval growth of Drosophila in the wild.</title>
        <authorList>
            <person name="Mure A."/>
            <person name="Sugiura Y."/>
            <person name="Maeda R."/>
            <person name="Honda K."/>
            <person name="Sakurai N."/>
            <person name="Takahashi Y."/>
            <person name="Watada M."/>
            <person name="Katoh T."/>
            <person name="Gotoh A."/>
            <person name="Gotoh Y."/>
            <person name="Taniguchi I."/>
            <person name="Nakamura K."/>
            <person name="Hayashi T."/>
            <person name="Katayama T."/>
            <person name="Uemura T."/>
            <person name="Hattori Y."/>
        </authorList>
    </citation>
    <scope>NUCLEOTIDE SEQUENCE [LARGE SCALE GENOMIC DNA]</scope>
    <source>
        <strain evidence="10 11">KH-74</strain>
    </source>
</reference>
<comment type="function">
    <text evidence="6">DNA-dependent RNA polymerase which catalyzes the transcription of DNA into RNA using the four ribonucleoside triphosphates as substrates.</text>
</comment>
<keyword evidence="5 6" id="KW-0539">Nucleus</keyword>
<dbReference type="GO" id="GO:0003899">
    <property type="term" value="F:DNA-directed RNA polymerase activity"/>
    <property type="evidence" value="ECO:0007669"/>
    <property type="project" value="InterPro"/>
</dbReference>
<evidence type="ECO:0000256" key="7">
    <source>
        <dbReference type="SAM" id="MobiDB-lite"/>
    </source>
</evidence>
<feature type="region of interest" description="Disordered" evidence="7">
    <location>
        <begin position="160"/>
        <end position="204"/>
    </location>
</feature>
<evidence type="ECO:0000313" key="11">
    <source>
        <dbReference type="Proteomes" id="UP001377567"/>
    </source>
</evidence>
<dbReference type="EMBL" id="BTGD01000010">
    <property type="protein sequence ID" value="GMM56798.1"/>
    <property type="molecule type" value="Genomic_DNA"/>
</dbReference>
<dbReference type="Gene3D" id="3.30.1490.120">
    <property type="entry name" value="RNA polymerase Rpb7-like, N-terminal domain"/>
    <property type="match status" value="1"/>
</dbReference>
<dbReference type="Proteomes" id="UP001377567">
    <property type="component" value="Unassembled WGS sequence"/>
</dbReference>
<gene>
    <name evidence="10" type="ORF">DAKH74_034140</name>
</gene>
<dbReference type="SUPFAM" id="SSF50249">
    <property type="entry name" value="Nucleic acid-binding proteins"/>
    <property type="match status" value="1"/>
</dbReference>
<dbReference type="SUPFAM" id="SSF88798">
    <property type="entry name" value="N-terminal, heterodimerisation domain of RBP7 (RpoE)"/>
    <property type="match status" value="1"/>
</dbReference>
<evidence type="ECO:0000256" key="5">
    <source>
        <dbReference type="ARBA" id="ARBA00023242"/>
    </source>
</evidence>
<dbReference type="Gene3D" id="2.40.50.140">
    <property type="entry name" value="Nucleic acid-binding proteins"/>
    <property type="match status" value="1"/>
</dbReference>
<feature type="domain" description="RNA polymerase Rpb7-like N-terminal" evidence="8">
    <location>
        <begin position="9"/>
        <end position="64"/>
    </location>
</feature>
<dbReference type="InterPro" id="IPR004519">
    <property type="entry name" value="RNAP_E/RPC8"/>
</dbReference>
<dbReference type="PANTHER" id="PTHR12709:SF1">
    <property type="entry name" value="DNA-DIRECTED RNA POLYMERASE III SUBUNIT RPC8"/>
    <property type="match status" value="1"/>
</dbReference>
<evidence type="ECO:0000256" key="2">
    <source>
        <dbReference type="ARBA" id="ARBA00009307"/>
    </source>
</evidence>
<evidence type="ECO:0000313" key="10">
    <source>
        <dbReference type="EMBL" id="GMM56798.1"/>
    </source>
</evidence>
<dbReference type="GO" id="GO:0006384">
    <property type="term" value="P:transcription initiation at RNA polymerase III promoter"/>
    <property type="evidence" value="ECO:0007669"/>
    <property type="project" value="TreeGrafter"/>
</dbReference>
<dbReference type="InterPro" id="IPR013238">
    <property type="entry name" value="RNA_pol_III_Rbc25"/>
</dbReference>
<keyword evidence="3 6" id="KW-0240">DNA-directed RNA polymerase</keyword>
<organism evidence="10 11">
    <name type="scientific">Maudiozyma humilis</name>
    <name type="common">Sour dough yeast</name>
    <name type="synonym">Kazachstania humilis</name>
    <dbReference type="NCBI Taxonomy" id="51915"/>
    <lineage>
        <taxon>Eukaryota</taxon>
        <taxon>Fungi</taxon>
        <taxon>Dikarya</taxon>
        <taxon>Ascomycota</taxon>
        <taxon>Saccharomycotina</taxon>
        <taxon>Saccharomycetes</taxon>
        <taxon>Saccharomycetales</taxon>
        <taxon>Saccharomycetaceae</taxon>
        <taxon>Maudiozyma</taxon>
    </lineage>
</organism>
<dbReference type="FunFam" id="2.40.50.140:FF:000221">
    <property type="entry name" value="DNA-directed RNA polymerase III subunit"/>
    <property type="match status" value="1"/>
</dbReference>
<evidence type="ECO:0000259" key="9">
    <source>
        <dbReference type="Pfam" id="PF08292"/>
    </source>
</evidence>
<dbReference type="InterPro" id="IPR045113">
    <property type="entry name" value="Rpb7-like"/>
</dbReference>
<dbReference type="Pfam" id="PF08292">
    <property type="entry name" value="RNA_pol_Rbc25"/>
    <property type="match status" value="1"/>
</dbReference>
<protein>
    <recommendedName>
        <fullName evidence="6">DNA-directed RNA polymerase subunit</fullName>
    </recommendedName>
</protein>
<comment type="caution">
    <text evidence="10">The sequence shown here is derived from an EMBL/GenBank/DDBJ whole genome shotgun (WGS) entry which is preliminary data.</text>
</comment>
<feature type="domain" description="RNA polymerase III subunit Rpc25" evidence="9">
    <location>
        <begin position="83"/>
        <end position="218"/>
    </location>
</feature>